<organism evidence="2 3">
    <name type="scientific">Desmophyllum pertusum</name>
    <dbReference type="NCBI Taxonomy" id="174260"/>
    <lineage>
        <taxon>Eukaryota</taxon>
        <taxon>Metazoa</taxon>
        <taxon>Cnidaria</taxon>
        <taxon>Anthozoa</taxon>
        <taxon>Hexacorallia</taxon>
        <taxon>Scleractinia</taxon>
        <taxon>Caryophylliina</taxon>
        <taxon>Caryophylliidae</taxon>
        <taxon>Desmophyllum</taxon>
    </lineage>
</organism>
<proteinExistence type="predicted"/>
<evidence type="ECO:0000313" key="2">
    <source>
        <dbReference type="EMBL" id="KAJ7375120.1"/>
    </source>
</evidence>
<name>A0A9X0CTL0_9CNID</name>
<feature type="compositionally biased region" description="Acidic residues" evidence="1">
    <location>
        <begin position="295"/>
        <end position="311"/>
    </location>
</feature>
<comment type="caution">
    <text evidence="2">The sequence shown here is derived from an EMBL/GenBank/DDBJ whole genome shotgun (WGS) entry which is preliminary data.</text>
</comment>
<dbReference type="Proteomes" id="UP001163046">
    <property type="component" value="Unassembled WGS sequence"/>
</dbReference>
<accession>A0A9X0CTL0</accession>
<evidence type="ECO:0008006" key="4">
    <source>
        <dbReference type="Google" id="ProtNLM"/>
    </source>
</evidence>
<feature type="compositionally biased region" description="Acidic residues" evidence="1">
    <location>
        <begin position="276"/>
        <end position="285"/>
    </location>
</feature>
<gene>
    <name evidence="2" type="ORF">OS493_001858</name>
</gene>
<dbReference type="EMBL" id="MU826826">
    <property type="protein sequence ID" value="KAJ7375120.1"/>
    <property type="molecule type" value="Genomic_DNA"/>
</dbReference>
<feature type="region of interest" description="Disordered" evidence="1">
    <location>
        <begin position="271"/>
        <end position="343"/>
    </location>
</feature>
<feature type="region of interest" description="Disordered" evidence="1">
    <location>
        <begin position="199"/>
        <end position="221"/>
    </location>
</feature>
<dbReference type="AlphaFoldDB" id="A0A9X0CTL0"/>
<evidence type="ECO:0000256" key="1">
    <source>
        <dbReference type="SAM" id="MobiDB-lite"/>
    </source>
</evidence>
<keyword evidence="3" id="KW-1185">Reference proteome</keyword>
<reference evidence="2" key="1">
    <citation type="submission" date="2023-01" db="EMBL/GenBank/DDBJ databases">
        <title>Genome assembly of the deep-sea coral Lophelia pertusa.</title>
        <authorList>
            <person name="Herrera S."/>
            <person name="Cordes E."/>
        </authorList>
    </citation>
    <scope>NUCLEOTIDE SEQUENCE</scope>
    <source>
        <strain evidence="2">USNM1676648</strain>
        <tissue evidence="2">Polyp</tissue>
    </source>
</reference>
<protein>
    <recommendedName>
        <fullName evidence="4">SET domain-containing protein</fullName>
    </recommendedName>
</protein>
<evidence type="ECO:0000313" key="3">
    <source>
        <dbReference type="Proteomes" id="UP001163046"/>
    </source>
</evidence>
<feature type="compositionally biased region" description="Polar residues" evidence="1">
    <location>
        <begin position="318"/>
        <end position="328"/>
    </location>
</feature>
<sequence>MKESRQNGDYVTEMQFQDRNITVDGQQNPYELGLGVYCNDGSFPFSLAQSKYSRIISHRVNCEFSKRDNKVWIKITREIAVGKELLVCYTNDLSYWTSIFSAGNLGKDPRCPSFVWSILGRGRKLLKIIREVMSEDDPPPSKKFKQKLAAASSSTSTSVSLAESSPIGPSMSFSSVPLSSDSVAPCSSVTSGPAPLENDVYSPHAIPDLSPTPSPAPSWAPDIVTPVSATCRTEKCNNCAKTNQKRRSLLKKHNRLRKRFSKLEAAFNQLQNAQDSDTEGDMAGDEELHVHDLGMGEDPEEDVGDTVEDTDWAPQEDSAPSTEDYTSQSEEEQDGIDSSNTVR</sequence>